<protein>
    <submittedName>
        <fullName evidence="3">Carboxypeptidase regulatory-like domain-containing protein</fullName>
    </submittedName>
</protein>
<dbReference type="Pfam" id="PF13229">
    <property type="entry name" value="Beta_helix"/>
    <property type="match status" value="1"/>
</dbReference>
<dbReference type="InterPro" id="IPR001119">
    <property type="entry name" value="SLH_dom"/>
</dbReference>
<dbReference type="InterPro" id="IPR008965">
    <property type="entry name" value="CBM2/CBM3_carb-bd_dom_sf"/>
</dbReference>
<evidence type="ECO:0000256" key="1">
    <source>
        <dbReference type="SAM" id="MobiDB-lite"/>
    </source>
</evidence>
<dbReference type="InterPro" id="IPR039448">
    <property type="entry name" value="Beta_helix"/>
</dbReference>
<feature type="compositionally biased region" description="Low complexity" evidence="1">
    <location>
        <begin position="1469"/>
        <end position="1515"/>
    </location>
</feature>
<dbReference type="Gene3D" id="2.60.40.1120">
    <property type="entry name" value="Carboxypeptidase-like, regulatory domain"/>
    <property type="match status" value="2"/>
</dbReference>
<accession>A0ABY3SMY4</accession>
<feature type="domain" description="SLH" evidence="2">
    <location>
        <begin position="1779"/>
        <end position="1837"/>
    </location>
</feature>
<dbReference type="InterPro" id="IPR013784">
    <property type="entry name" value="Carb-bd-like_fold"/>
</dbReference>
<dbReference type="SUPFAM" id="SSF49452">
    <property type="entry name" value="Starch-binding domain-like"/>
    <property type="match status" value="1"/>
</dbReference>
<dbReference type="Pfam" id="PF12733">
    <property type="entry name" value="Cadherin-like"/>
    <property type="match status" value="2"/>
</dbReference>
<feature type="region of interest" description="Disordered" evidence="1">
    <location>
        <begin position="1447"/>
        <end position="1527"/>
    </location>
</feature>
<dbReference type="InterPro" id="IPR054490">
    <property type="entry name" value="BT_1020-like_b-sandwich_1"/>
</dbReference>
<dbReference type="Pfam" id="PF13620">
    <property type="entry name" value="CarboxypepD_reg"/>
    <property type="match status" value="2"/>
</dbReference>
<proteinExistence type="predicted"/>
<dbReference type="InterPro" id="IPR012334">
    <property type="entry name" value="Pectin_lyas_fold"/>
</dbReference>
<dbReference type="PROSITE" id="PS51272">
    <property type="entry name" value="SLH"/>
    <property type="match status" value="3"/>
</dbReference>
<dbReference type="EMBL" id="CP090978">
    <property type="protein sequence ID" value="UJF34843.1"/>
    <property type="molecule type" value="Genomic_DNA"/>
</dbReference>
<dbReference type="Gene3D" id="2.160.20.10">
    <property type="entry name" value="Single-stranded right-handed beta-helix, Pectin lyase-like"/>
    <property type="match status" value="1"/>
</dbReference>
<reference evidence="3 4" key="1">
    <citation type="journal article" date="2024" name="Int. J. Syst. Evol. Microbiol.">
        <title>Paenibacillus hexagrammi sp. nov., a novel bacterium isolated from the gut content of Hexagrammos agrammus.</title>
        <authorList>
            <person name="Jung H.K."/>
            <person name="Kim D.G."/>
            <person name="Zin H."/>
            <person name="Park J."/>
            <person name="Jung H."/>
            <person name="Kim Y.O."/>
            <person name="Kong H.J."/>
            <person name="Kim J.W."/>
            <person name="Kim Y.S."/>
        </authorList>
    </citation>
    <scope>NUCLEOTIDE SEQUENCE [LARGE SCALE GENOMIC DNA]</scope>
    <source>
        <strain evidence="3 4">YPD9-1</strain>
    </source>
</reference>
<dbReference type="Pfam" id="PF22585">
    <property type="entry name" value="Sialidase-like_CBM"/>
    <property type="match status" value="1"/>
</dbReference>
<evidence type="ECO:0000259" key="2">
    <source>
        <dbReference type="PROSITE" id="PS51272"/>
    </source>
</evidence>
<evidence type="ECO:0000313" key="3">
    <source>
        <dbReference type="EMBL" id="UJF34843.1"/>
    </source>
</evidence>
<gene>
    <name evidence="3" type="ORF">L0M14_06715</name>
</gene>
<dbReference type="InterPro" id="IPR025883">
    <property type="entry name" value="Cadherin-like_domain"/>
</dbReference>
<dbReference type="SUPFAM" id="SSF51126">
    <property type="entry name" value="Pectin lyase-like"/>
    <property type="match status" value="1"/>
</dbReference>
<dbReference type="Proteomes" id="UP001649230">
    <property type="component" value="Chromosome"/>
</dbReference>
<dbReference type="RefSeq" id="WP_235121416.1">
    <property type="nucleotide sequence ID" value="NZ_CP090978.1"/>
</dbReference>
<name>A0ABY3SMY4_9BACL</name>
<dbReference type="InterPro" id="IPR011050">
    <property type="entry name" value="Pectin_lyase_fold/virulence"/>
</dbReference>
<dbReference type="Gene3D" id="1.20.1270.90">
    <property type="entry name" value="AF1782-like"/>
    <property type="match status" value="1"/>
</dbReference>
<sequence length="1897" mass="202017">MFKKISTKSISLLLSASLLFGLSIGVLPVPKAQAIQPSGTSYYVDATGGSDSNEGTSDSTAWKTLERVSATNFQPGDRILFKSGEVWEGQLWPKGSGSEGNPIIIDAYGSGSKPAIQGNGTVNDAVRLFNQEYWEIHNLDVSNEVAPTSTPGENLGDYRGIHISGDNSTTLDYFRIESVDVHDVTGEIHWISGTQPIPPEPGIRFKTGWDGSKKTGGIVFDTTVPDIYNPPAQATILNDVVVEKSTVSNTSFAGIVFKQYTGDGKDQDGTTIATSTGWGERSSDTDPKFTPHTNVTIRDNFITQQNTDYGCNGMYLTDIRGGLVEGNVVYRTGTSGIEMYYADDIVVQHNEVYETTQKAGGADSNGIDPDKATTNIIIQYNYIHDNGDGILICQFSFGDTIIRNNVIKSNSRYPIYLHSDRKAVAQVYNNTIYNDKSNYLIYGYGSSLDATYHIKNNNLYTTRAGATITTSGTTFYENNNYYGSNLTIPAVDAKAIQVDPKFVSTVAGPSGTAETGPMLDSALGFRSQSGSGVINAGLVMSDNGGKDYAGSILYNGAPDIGAFEYYTAEGSTTESLNGKVRDGAGKPVAGVKLTLTVNGTPYMATTDAKGTYVIADVPLTLQAELKAEKAGYETVTTNVDIQPPNMTTQDVVITSTSPYGSLSANILDEKMDPLADAAVQVLYESEVLASGNSDAAGVVHMTQVPIGDGYSIQVSKPGYFAASKSNIAITPESQTDIGSLLLSSKQPQVLYDHKFNDMASGNMSSQDDLTVSTSGGKVEITEVPDTSDKSVRLTRSSNSGNTTLSEAFATPLKGIVTIEADLMRNDTYTSGNNWFSLPYVYGTSPSSSSPGVSFAFDKGKMKAYKGTASVELMSYNVGQWYNMRMVIDTAAQRFDLYIDGEKLVDQAAFRQSMTDIKRIDFYANSSNYGSVNVDNIRVTQGIGYSKTDATLSSISSSAGELTRLDETHYSIQVPSETEQITLTPTASSPNAASVTVNEISVSSGTVSVPIELTGDQTDIPVVVTAEDNKTMVSYTVTVNRISPLMDASLRGLEISSGTLSPDFNKDTLEYTVKVPYEVAYMTFTPTASNSQADISINEKSIASGHESSEIPLLVGENEIELLVVSQDGTANAIYKVVVTREVNSKGAVTGIVQDTGANHLSGVLVTLTDGVHNYSGHTDPSGSFTFSSIEPGSNYQLSASKAGYEDATLQGIEVTAGQTTSGLQVTLPANRAVASLHGKTSVRAGEVLDSAFRISNVSASVYSAVYTAEINITFDTNQVEWLSVDTDLPKLSFEQKELTDEGHLAVKVAMQDNQPLPADTDLFNAHWKAKESAALSETSIGLTAVFENGWGEAFNGVPSEHAFVVTKDWKTALQSLMEETQLIYDQSVEGDHKGEYPAGAKAPLAASLSEAGAVLSDVIATDVQWQQAFDHLEQAKQIFLVLVRSEDAGSSDGNNGESDNDGSSGGSNGSDDIGSGSDGNSDNSNSGGSDGSSNSGSSSSSSDQTTSTDTGIDTSKPGVTATADSKGTAVISKKAFEHAVSTATTDESGKKVVQIKVQSTDSKKEYGVQLPASSLTGGKGSYSIQLETPAGTLVLSNEMLSGPTSAQTVEVRLAQLPKENLNTADQNRFGQRPVLDMQVLVDGKAISWNNPEAPVTVKVPYEPSNRELQNPEQIAVVYVDGNGHVTPVPNGHYDASTGQVVFATKHFSRYGVVFEPKSFTDLTDVEWARKSIETLASRGVIEGVTNRSFNPQDSITRADFLVLLVRALEFQSKTSASFDDVQPDAYYASAISTARAYGITSGSGDNQFQPGQLITREDTMVLTARALEAAKQLSSSDTSAQPAAFRDAADISNYAVSSIAALTASGFVQGDESGLHPKENLSRAQAAAMLYRILVKQ</sequence>
<evidence type="ECO:0000313" key="4">
    <source>
        <dbReference type="Proteomes" id="UP001649230"/>
    </source>
</evidence>
<dbReference type="Gene3D" id="2.60.40.680">
    <property type="match status" value="1"/>
</dbReference>
<organism evidence="3 4">
    <name type="scientific">Paenibacillus hexagrammi</name>
    <dbReference type="NCBI Taxonomy" id="2908839"/>
    <lineage>
        <taxon>Bacteria</taxon>
        <taxon>Bacillati</taxon>
        <taxon>Bacillota</taxon>
        <taxon>Bacilli</taxon>
        <taxon>Bacillales</taxon>
        <taxon>Paenibacillaceae</taxon>
        <taxon>Paenibacillus</taxon>
    </lineage>
</organism>
<dbReference type="SUPFAM" id="SSF49464">
    <property type="entry name" value="Carboxypeptidase regulatory domain-like"/>
    <property type="match status" value="1"/>
</dbReference>
<dbReference type="Pfam" id="PF00395">
    <property type="entry name" value="SLH"/>
    <property type="match status" value="3"/>
</dbReference>
<dbReference type="InterPro" id="IPR006626">
    <property type="entry name" value="PbH1"/>
</dbReference>
<dbReference type="SMART" id="SM00710">
    <property type="entry name" value="PbH1"/>
    <property type="match status" value="8"/>
</dbReference>
<dbReference type="InterPro" id="IPR008969">
    <property type="entry name" value="CarboxyPept-like_regulatory"/>
</dbReference>
<feature type="domain" description="SLH" evidence="2">
    <location>
        <begin position="1842"/>
        <end position="1897"/>
    </location>
</feature>
<feature type="domain" description="SLH" evidence="2">
    <location>
        <begin position="1715"/>
        <end position="1778"/>
    </location>
</feature>
<dbReference type="SUPFAM" id="SSF49384">
    <property type="entry name" value="Carbohydrate-binding domain"/>
    <property type="match status" value="1"/>
</dbReference>
<keyword evidence="4" id="KW-1185">Reference proteome</keyword>